<dbReference type="InterPro" id="IPR010753">
    <property type="entry name" value="DUF1330"/>
</dbReference>
<dbReference type="RefSeq" id="WP_099623504.1">
    <property type="nucleotide sequence ID" value="NZ_CP024201.1"/>
</dbReference>
<evidence type="ECO:0000259" key="1">
    <source>
        <dbReference type="Pfam" id="PF07045"/>
    </source>
</evidence>
<organism evidence="2 3">
    <name type="scientific">Caulobacter mirabilis</name>
    <dbReference type="NCBI Taxonomy" id="69666"/>
    <lineage>
        <taxon>Bacteria</taxon>
        <taxon>Pseudomonadati</taxon>
        <taxon>Pseudomonadota</taxon>
        <taxon>Alphaproteobacteria</taxon>
        <taxon>Caulobacterales</taxon>
        <taxon>Caulobacteraceae</taxon>
        <taxon>Caulobacter</taxon>
    </lineage>
</organism>
<dbReference type="AlphaFoldDB" id="A0A2D2B224"/>
<evidence type="ECO:0000313" key="3">
    <source>
        <dbReference type="Proteomes" id="UP000228945"/>
    </source>
</evidence>
<proteinExistence type="predicted"/>
<evidence type="ECO:0000313" key="2">
    <source>
        <dbReference type="EMBL" id="ATQ44256.1"/>
    </source>
</evidence>
<dbReference type="Gene3D" id="3.30.70.100">
    <property type="match status" value="1"/>
</dbReference>
<dbReference type="KEGG" id="cmb:CSW64_18615"/>
<dbReference type="Pfam" id="PF07045">
    <property type="entry name" value="DUF1330"/>
    <property type="match status" value="1"/>
</dbReference>
<keyword evidence="3" id="KW-1185">Reference proteome</keyword>
<sequence length="95" mass="10726">MPAFVIMLRDETLDPEEFATYGKKAPAARGEHKITPRAFYGKHEVLEGDDVEGAVILEFPTFEEAKAWYDSPAYQEALQHRLKGATYRVLIVQGV</sequence>
<name>A0A2D2B224_9CAUL</name>
<reference evidence="2 3" key="1">
    <citation type="submission" date="2017-10" db="EMBL/GenBank/DDBJ databases">
        <title>Genome sequence of Caulobacter mirabilis FWC38.</title>
        <authorList>
            <person name="Fiebig A."/>
            <person name="Crosson S."/>
        </authorList>
    </citation>
    <scope>NUCLEOTIDE SEQUENCE [LARGE SCALE GENOMIC DNA]</scope>
    <source>
        <strain evidence="2 3">FWC 38</strain>
    </source>
</reference>
<feature type="domain" description="DUF1330" evidence="1">
    <location>
        <begin position="3"/>
        <end position="95"/>
    </location>
</feature>
<dbReference type="SUPFAM" id="SSF54909">
    <property type="entry name" value="Dimeric alpha+beta barrel"/>
    <property type="match status" value="1"/>
</dbReference>
<protein>
    <recommendedName>
        <fullName evidence="1">DUF1330 domain-containing protein</fullName>
    </recommendedName>
</protein>
<accession>A0A2D2B224</accession>
<dbReference type="EMBL" id="CP024201">
    <property type="protein sequence ID" value="ATQ44256.1"/>
    <property type="molecule type" value="Genomic_DNA"/>
</dbReference>
<dbReference type="InterPro" id="IPR011008">
    <property type="entry name" value="Dimeric_a/b-barrel"/>
</dbReference>
<dbReference type="Proteomes" id="UP000228945">
    <property type="component" value="Chromosome"/>
</dbReference>
<dbReference type="OrthoDB" id="9806380at2"/>
<gene>
    <name evidence="2" type="ORF">CSW64_18615</name>
</gene>